<dbReference type="SMART" id="SM00898">
    <property type="entry name" value="Fapy_DNA_glyco"/>
    <property type="match status" value="1"/>
</dbReference>
<evidence type="ECO:0000313" key="17">
    <source>
        <dbReference type="EMBL" id="MCD1295535.1"/>
    </source>
</evidence>
<dbReference type="SUPFAM" id="SSF81624">
    <property type="entry name" value="N-terminal domain of MutM-like DNA repair proteins"/>
    <property type="match status" value="1"/>
</dbReference>
<gene>
    <name evidence="17" type="ORF">CUJ83_11045</name>
</gene>
<sequence length="267" mass="29879">MPELPEIFNLAGQMGKELEGKTVQDVEIRQHKCLNVTPEEFKLLVCGKKLSKVTSKGKWILVKLYPDAYFLLSLGMGGNLLYHEPGQSLPDKYQLSFSFDDGSHLSIGFWWFGYAHAVNALDSHKMTSKLGMSPVSDEFTYDRFNSMLRSKKGAIKSVLMDQSSIAGIGNVYVQDILFKARLHPERKVPEMTEKEKTVLYDAIKDNLLRAVSLGGIAPEKDLYGNPGRFTEFMVGYREGKPCPECGTTIEKIKTGSTSSYICPACQR</sequence>
<evidence type="ECO:0000313" key="18">
    <source>
        <dbReference type="Proteomes" id="UP001320159"/>
    </source>
</evidence>
<dbReference type="AlphaFoldDB" id="A0AAP2RFB5"/>
<dbReference type="SMART" id="SM01232">
    <property type="entry name" value="H2TH"/>
    <property type="match status" value="1"/>
</dbReference>
<dbReference type="GO" id="GO:0003906">
    <property type="term" value="F:DNA-(apurinic or apyrimidinic site) endonuclease activity"/>
    <property type="evidence" value="ECO:0007669"/>
    <property type="project" value="InterPro"/>
</dbReference>
<dbReference type="PROSITE" id="PS51068">
    <property type="entry name" value="FPG_CAT"/>
    <property type="match status" value="1"/>
</dbReference>
<evidence type="ECO:0000256" key="5">
    <source>
        <dbReference type="ARBA" id="ARBA00022763"/>
    </source>
</evidence>
<evidence type="ECO:0000256" key="9">
    <source>
        <dbReference type="ARBA" id="ARBA00023125"/>
    </source>
</evidence>
<dbReference type="FunFam" id="1.10.8.50:FF:000003">
    <property type="entry name" value="Formamidopyrimidine-DNA glycosylase"/>
    <property type="match status" value="1"/>
</dbReference>
<keyword evidence="12" id="KW-0511">Multifunctional enzyme</keyword>
<evidence type="ECO:0000256" key="7">
    <source>
        <dbReference type="ARBA" id="ARBA00022801"/>
    </source>
</evidence>
<evidence type="ECO:0000256" key="4">
    <source>
        <dbReference type="ARBA" id="ARBA00022723"/>
    </source>
</evidence>
<keyword evidence="18" id="KW-1185">Reference proteome</keyword>
<feature type="domain" description="Formamidopyrimidine-DNA glycosylase catalytic" evidence="16">
    <location>
        <begin position="2"/>
        <end position="98"/>
    </location>
</feature>
<dbReference type="InterPro" id="IPR000214">
    <property type="entry name" value="Znf_DNA_glyclase/AP_lyase"/>
</dbReference>
<evidence type="ECO:0000256" key="1">
    <source>
        <dbReference type="ARBA" id="ARBA00001668"/>
    </source>
</evidence>
<keyword evidence="4" id="KW-0479">Metal-binding</keyword>
<dbReference type="GO" id="GO:0016829">
    <property type="term" value="F:lyase activity"/>
    <property type="evidence" value="ECO:0007669"/>
    <property type="project" value="UniProtKB-KW"/>
</dbReference>
<evidence type="ECO:0000256" key="14">
    <source>
        <dbReference type="PROSITE-ProRule" id="PRU00391"/>
    </source>
</evidence>
<name>A0AAP2RFB5_9EURY</name>
<accession>A0AAP2RFB5</accession>
<dbReference type="EMBL" id="PGCK01000009">
    <property type="protein sequence ID" value="MCD1295535.1"/>
    <property type="molecule type" value="Genomic_DNA"/>
</dbReference>
<evidence type="ECO:0000256" key="6">
    <source>
        <dbReference type="ARBA" id="ARBA00022771"/>
    </source>
</evidence>
<dbReference type="Gene3D" id="1.10.8.50">
    <property type="match status" value="1"/>
</dbReference>
<evidence type="ECO:0000256" key="13">
    <source>
        <dbReference type="ARBA" id="ARBA00023295"/>
    </source>
</evidence>
<dbReference type="SUPFAM" id="SSF57716">
    <property type="entry name" value="Glucocorticoid receptor-like (DNA-binding domain)"/>
    <property type="match status" value="1"/>
</dbReference>
<proteinExistence type="inferred from homology"/>
<keyword evidence="11" id="KW-0456">Lyase</keyword>
<dbReference type="Proteomes" id="UP001320159">
    <property type="component" value="Unassembled WGS sequence"/>
</dbReference>
<protein>
    <submittedName>
        <fullName evidence="17">Formamidopyrimidine-DNA glycosylase</fullName>
    </submittedName>
</protein>
<comment type="caution">
    <text evidence="17">The sequence shown here is derived from an EMBL/GenBank/DDBJ whole genome shotgun (WGS) entry which is preliminary data.</text>
</comment>
<evidence type="ECO:0000256" key="12">
    <source>
        <dbReference type="ARBA" id="ARBA00023268"/>
    </source>
</evidence>
<dbReference type="GO" id="GO:0008270">
    <property type="term" value="F:zinc ion binding"/>
    <property type="evidence" value="ECO:0007669"/>
    <property type="project" value="UniProtKB-KW"/>
</dbReference>
<evidence type="ECO:0000256" key="2">
    <source>
        <dbReference type="ARBA" id="ARBA00001947"/>
    </source>
</evidence>
<evidence type="ECO:0000256" key="10">
    <source>
        <dbReference type="ARBA" id="ARBA00023204"/>
    </source>
</evidence>
<evidence type="ECO:0000256" key="3">
    <source>
        <dbReference type="ARBA" id="ARBA00009409"/>
    </source>
</evidence>
<keyword evidence="13" id="KW-0326">Glycosidase</keyword>
<dbReference type="InterPro" id="IPR015886">
    <property type="entry name" value="H2TH_FPG"/>
</dbReference>
<dbReference type="InterPro" id="IPR010663">
    <property type="entry name" value="Znf_FPG/IleRS"/>
</dbReference>
<keyword evidence="7" id="KW-0378">Hydrolase</keyword>
<keyword evidence="8" id="KW-0862">Zinc</keyword>
<keyword evidence="6 14" id="KW-0863">Zinc-finger</keyword>
<keyword evidence="10" id="KW-0234">DNA repair</keyword>
<comment type="similarity">
    <text evidence="3">Belongs to the FPG family.</text>
</comment>
<organism evidence="17 18">
    <name type="scientific">Methanooceanicella nereidis</name>
    <dbReference type="NCBI Taxonomy" id="2052831"/>
    <lineage>
        <taxon>Archaea</taxon>
        <taxon>Methanobacteriati</taxon>
        <taxon>Methanobacteriota</taxon>
        <taxon>Stenosarchaea group</taxon>
        <taxon>Methanomicrobia</taxon>
        <taxon>Methanocellales</taxon>
        <taxon>Methanocellaceae</taxon>
        <taxon>Methanooceanicella</taxon>
    </lineage>
</organism>
<comment type="catalytic activity">
    <reaction evidence="1">
        <text>Hydrolysis of DNA containing ring-opened 7-methylguanine residues, releasing 2,6-diamino-4-hydroxy-5-(N-methyl)formamidopyrimidine.</text>
        <dbReference type="EC" id="3.2.2.23"/>
    </reaction>
</comment>
<dbReference type="GO" id="GO:0003684">
    <property type="term" value="F:damaged DNA binding"/>
    <property type="evidence" value="ECO:0007669"/>
    <property type="project" value="InterPro"/>
</dbReference>
<dbReference type="InterPro" id="IPR035937">
    <property type="entry name" value="FPG_N"/>
</dbReference>
<dbReference type="InterPro" id="IPR012319">
    <property type="entry name" value="FPG_cat"/>
</dbReference>
<feature type="domain" description="FPG-type" evidence="15">
    <location>
        <begin position="233"/>
        <end position="267"/>
    </location>
</feature>
<dbReference type="Pfam" id="PF01149">
    <property type="entry name" value="Fapy_DNA_glyco"/>
    <property type="match status" value="1"/>
</dbReference>
<evidence type="ECO:0000259" key="15">
    <source>
        <dbReference type="PROSITE" id="PS51066"/>
    </source>
</evidence>
<evidence type="ECO:0000256" key="8">
    <source>
        <dbReference type="ARBA" id="ARBA00022833"/>
    </source>
</evidence>
<dbReference type="GO" id="GO:0034039">
    <property type="term" value="F:8-oxo-7,8-dihydroguanine DNA N-glycosylase activity"/>
    <property type="evidence" value="ECO:0007669"/>
    <property type="project" value="TreeGrafter"/>
</dbReference>
<dbReference type="PANTHER" id="PTHR22993">
    <property type="entry name" value="FORMAMIDOPYRIMIDINE-DNA GLYCOSYLASE"/>
    <property type="match status" value="1"/>
</dbReference>
<comment type="cofactor">
    <cofactor evidence="2">
        <name>Zn(2+)</name>
        <dbReference type="ChEBI" id="CHEBI:29105"/>
    </cofactor>
</comment>
<dbReference type="Pfam" id="PF06831">
    <property type="entry name" value="H2TH"/>
    <property type="match status" value="1"/>
</dbReference>
<reference evidence="17 18" key="1">
    <citation type="submission" date="2017-11" db="EMBL/GenBank/DDBJ databases">
        <title>Isolation and Characterization of Family Methanocellaceae Species from Potential Methane Hydrate Area Offshore Southwestern Taiwan.</title>
        <authorList>
            <person name="Zhang W.-L."/>
            <person name="Chen W.-C."/>
            <person name="Lai M.-C."/>
            <person name="Chen S.-C."/>
        </authorList>
    </citation>
    <scope>NUCLEOTIDE SEQUENCE [LARGE SCALE GENOMIC DNA]</scope>
    <source>
        <strain evidence="17 18">CWC-04</strain>
    </source>
</reference>
<keyword evidence="9" id="KW-0238">DNA-binding</keyword>
<evidence type="ECO:0000256" key="11">
    <source>
        <dbReference type="ARBA" id="ARBA00023239"/>
    </source>
</evidence>
<dbReference type="InterPro" id="IPR010979">
    <property type="entry name" value="Ribosomal_uS13-like_H2TH"/>
</dbReference>
<dbReference type="PANTHER" id="PTHR22993:SF9">
    <property type="entry name" value="FORMAMIDOPYRIMIDINE-DNA GLYCOSYLASE"/>
    <property type="match status" value="1"/>
</dbReference>
<dbReference type="Pfam" id="PF06827">
    <property type="entry name" value="zf-FPG_IleRS"/>
    <property type="match status" value="1"/>
</dbReference>
<dbReference type="Gene3D" id="3.20.190.10">
    <property type="entry name" value="MutM-like, N-terminal"/>
    <property type="match status" value="1"/>
</dbReference>
<dbReference type="PROSITE" id="PS51066">
    <property type="entry name" value="ZF_FPG_2"/>
    <property type="match status" value="1"/>
</dbReference>
<dbReference type="GO" id="GO:0006284">
    <property type="term" value="P:base-excision repair"/>
    <property type="evidence" value="ECO:0007669"/>
    <property type="project" value="InterPro"/>
</dbReference>
<keyword evidence="5" id="KW-0227">DNA damage</keyword>
<evidence type="ECO:0000259" key="16">
    <source>
        <dbReference type="PROSITE" id="PS51068"/>
    </source>
</evidence>
<dbReference type="SUPFAM" id="SSF46946">
    <property type="entry name" value="S13-like H2TH domain"/>
    <property type="match status" value="1"/>
</dbReference>